<dbReference type="Proteomes" id="UP001139238">
    <property type="component" value="Unassembled WGS sequence"/>
</dbReference>
<reference evidence="1" key="1">
    <citation type="submission" date="2021-08" db="EMBL/GenBank/DDBJ databases">
        <title>Complete genome sequence of Moraxella sp strain PS-22.</title>
        <authorList>
            <person name="Das S.K."/>
        </authorList>
    </citation>
    <scope>NUCLEOTIDE SEQUENCE</scope>
    <source>
        <strain evidence="1">PS-22</strain>
    </source>
</reference>
<protein>
    <submittedName>
        <fullName evidence="1">Uncharacterized protein</fullName>
    </submittedName>
</protein>
<gene>
    <name evidence="1" type="ORF">H9W84_01480</name>
</gene>
<evidence type="ECO:0000313" key="1">
    <source>
        <dbReference type="EMBL" id="MCG8146806.1"/>
    </source>
</evidence>
<accession>A0A9X2A0F6</accession>
<organism evidence="1 2">
    <name type="scientific">Moraxella tetraodonis</name>
    <dbReference type="NCBI Taxonomy" id="2767221"/>
    <lineage>
        <taxon>Bacteria</taxon>
        <taxon>Pseudomonadati</taxon>
        <taxon>Pseudomonadota</taxon>
        <taxon>Gammaproteobacteria</taxon>
        <taxon>Moraxellales</taxon>
        <taxon>Moraxellaceae</taxon>
        <taxon>Moraxella</taxon>
    </lineage>
</organism>
<proteinExistence type="predicted"/>
<dbReference type="RefSeq" id="WP_099833400.1">
    <property type="nucleotide sequence ID" value="NZ_JACSYB010000001.1"/>
</dbReference>
<dbReference type="AlphaFoldDB" id="A0A9X2A0F6"/>
<comment type="caution">
    <text evidence="1">The sequence shown here is derived from an EMBL/GenBank/DDBJ whole genome shotgun (WGS) entry which is preliminary data.</text>
</comment>
<keyword evidence="2" id="KW-1185">Reference proteome</keyword>
<name>A0A9X2A0F6_9GAMM</name>
<sequence>MPVNLHQPRLVIPDNLNTRKEIRDFVVMTFLEELAGDETRIERYEYFVEECVSRNIYIARQTNLNKGMDFRVMFKDIYFQGANRRTRNPSHEHIFHELLMKKNSDPNVYNTNIIPAIHNIYNCVPSTHIQSFLRTINVNVGLLTIEETCLALKWLFIEQDITYWGYSGRAKLFNALVNQGLA</sequence>
<evidence type="ECO:0000313" key="2">
    <source>
        <dbReference type="Proteomes" id="UP001139238"/>
    </source>
</evidence>
<dbReference type="EMBL" id="JACSYB010000001">
    <property type="protein sequence ID" value="MCG8146806.1"/>
    <property type="molecule type" value="Genomic_DNA"/>
</dbReference>